<organism evidence="5 6">
    <name type="scientific">Mycena albidolilacea</name>
    <dbReference type="NCBI Taxonomy" id="1033008"/>
    <lineage>
        <taxon>Eukaryota</taxon>
        <taxon>Fungi</taxon>
        <taxon>Dikarya</taxon>
        <taxon>Basidiomycota</taxon>
        <taxon>Agaricomycotina</taxon>
        <taxon>Agaricomycetes</taxon>
        <taxon>Agaricomycetidae</taxon>
        <taxon>Agaricales</taxon>
        <taxon>Marasmiineae</taxon>
        <taxon>Mycenaceae</taxon>
        <taxon>Mycena</taxon>
    </lineage>
</organism>
<evidence type="ECO:0000313" key="6">
    <source>
        <dbReference type="Proteomes" id="UP001218218"/>
    </source>
</evidence>
<dbReference type="AlphaFoldDB" id="A0AAD6ZHP7"/>
<comment type="similarity">
    <text evidence="2">Belongs to the fgaFS/easG family.</text>
</comment>
<dbReference type="Gene3D" id="3.40.50.720">
    <property type="entry name" value="NAD(P)-binding Rossmann-like Domain"/>
    <property type="match status" value="1"/>
</dbReference>
<dbReference type="PANTHER" id="PTHR43162:SF1">
    <property type="entry name" value="PRESTALK A DIFFERENTIATION PROTEIN A"/>
    <property type="match status" value="1"/>
</dbReference>
<evidence type="ECO:0000256" key="1">
    <source>
        <dbReference type="ARBA" id="ARBA00005107"/>
    </source>
</evidence>
<evidence type="ECO:0008006" key="7">
    <source>
        <dbReference type="Google" id="ProtNLM"/>
    </source>
</evidence>
<gene>
    <name evidence="5" type="ORF">DFH08DRAFT_888277</name>
</gene>
<dbReference type="InterPro" id="IPR036291">
    <property type="entry name" value="NAD(P)-bd_dom_sf"/>
</dbReference>
<evidence type="ECO:0000256" key="4">
    <source>
        <dbReference type="ARBA" id="ARBA00023002"/>
    </source>
</evidence>
<dbReference type="InterPro" id="IPR051604">
    <property type="entry name" value="Ergot_Alk_Oxidoreductase"/>
</dbReference>
<comment type="caution">
    <text evidence="5">The sequence shown here is derived from an EMBL/GenBank/DDBJ whole genome shotgun (WGS) entry which is preliminary data.</text>
</comment>
<proteinExistence type="inferred from homology"/>
<keyword evidence="3" id="KW-0017">Alkaloid metabolism</keyword>
<evidence type="ECO:0000256" key="3">
    <source>
        <dbReference type="ARBA" id="ARBA00022589"/>
    </source>
</evidence>
<keyword evidence="4" id="KW-0560">Oxidoreductase</keyword>
<dbReference type="PANTHER" id="PTHR43162">
    <property type="match status" value="1"/>
</dbReference>
<dbReference type="Proteomes" id="UP001218218">
    <property type="component" value="Unassembled WGS sequence"/>
</dbReference>
<dbReference type="NCBIfam" id="TIGR03649">
    <property type="entry name" value="ergot_EASG"/>
    <property type="match status" value="1"/>
</dbReference>
<feature type="non-terminal residue" evidence="5">
    <location>
        <position position="1"/>
    </location>
</feature>
<reference evidence="5" key="1">
    <citation type="submission" date="2023-03" db="EMBL/GenBank/DDBJ databases">
        <title>Massive genome expansion in bonnet fungi (Mycena s.s.) driven by repeated elements and novel gene families across ecological guilds.</title>
        <authorList>
            <consortium name="Lawrence Berkeley National Laboratory"/>
            <person name="Harder C.B."/>
            <person name="Miyauchi S."/>
            <person name="Viragh M."/>
            <person name="Kuo A."/>
            <person name="Thoen E."/>
            <person name="Andreopoulos B."/>
            <person name="Lu D."/>
            <person name="Skrede I."/>
            <person name="Drula E."/>
            <person name="Henrissat B."/>
            <person name="Morin E."/>
            <person name="Kohler A."/>
            <person name="Barry K."/>
            <person name="LaButti K."/>
            <person name="Morin E."/>
            <person name="Salamov A."/>
            <person name="Lipzen A."/>
            <person name="Mereny Z."/>
            <person name="Hegedus B."/>
            <person name="Baldrian P."/>
            <person name="Stursova M."/>
            <person name="Weitz H."/>
            <person name="Taylor A."/>
            <person name="Grigoriev I.V."/>
            <person name="Nagy L.G."/>
            <person name="Martin F."/>
            <person name="Kauserud H."/>
        </authorList>
    </citation>
    <scope>NUCLEOTIDE SEQUENCE</scope>
    <source>
        <strain evidence="5">CBHHK002</strain>
    </source>
</reference>
<protein>
    <recommendedName>
        <fullName evidence="7">Agroclavine dehydrogenase</fullName>
    </recommendedName>
</protein>
<dbReference type="EMBL" id="JARIHO010000048">
    <property type="protein sequence ID" value="KAJ7322925.1"/>
    <property type="molecule type" value="Genomic_DNA"/>
</dbReference>
<accession>A0AAD6ZHP7</accession>
<name>A0AAD6ZHP7_9AGAR</name>
<dbReference type="GO" id="GO:0016491">
    <property type="term" value="F:oxidoreductase activity"/>
    <property type="evidence" value="ECO:0007669"/>
    <property type="project" value="UniProtKB-KW"/>
</dbReference>
<comment type="pathway">
    <text evidence="1">Alkaloid biosynthesis; ergot alkaloid biosynthesis.</text>
</comment>
<dbReference type="InterPro" id="IPR019901">
    <property type="entry name" value="Ergot_alkaloid_biosynthesis"/>
</dbReference>
<sequence length="281" mass="31051">MTILLLGGTGKSATPLANLLLKANQPVVLANRSGNVPAPFKGVRFDWLDPSTHKIPFETYSGAERITAIYLVAPPVNMDMFSPMKGFIDFAVDKGVKRFVLMSAGMLEKGGPAMGKVHEYLDTLNVEYCALRPSWFFENFILQYADRIKAKNDIVSAAEDGLLGYVSTEDIADVAFKALVDDVIEHNNPIIVGPELVSYDQIAGMLTEVLGREIKHTRLTEAEFTQVLIGRGMPPDYAQMMAALDGYIARGKEEQLFQQADVVGKRTLRAFFEANGDVWRI</sequence>
<keyword evidence="6" id="KW-1185">Reference proteome</keyword>
<evidence type="ECO:0000256" key="2">
    <source>
        <dbReference type="ARBA" id="ARBA00005372"/>
    </source>
</evidence>
<dbReference type="GO" id="GO:0009820">
    <property type="term" value="P:alkaloid metabolic process"/>
    <property type="evidence" value="ECO:0007669"/>
    <property type="project" value="UniProtKB-KW"/>
</dbReference>
<dbReference type="Gene3D" id="3.90.25.10">
    <property type="entry name" value="UDP-galactose 4-epimerase, domain 1"/>
    <property type="match status" value="1"/>
</dbReference>
<dbReference type="SUPFAM" id="SSF51735">
    <property type="entry name" value="NAD(P)-binding Rossmann-fold domains"/>
    <property type="match status" value="1"/>
</dbReference>
<evidence type="ECO:0000313" key="5">
    <source>
        <dbReference type="EMBL" id="KAJ7322925.1"/>
    </source>
</evidence>